<evidence type="ECO:0000313" key="2">
    <source>
        <dbReference type="EMBL" id="KAH3724429.1"/>
    </source>
</evidence>
<keyword evidence="1" id="KW-0812">Transmembrane</keyword>
<keyword evidence="3" id="KW-1185">Reference proteome</keyword>
<protein>
    <submittedName>
        <fullName evidence="2">Uncharacterized protein</fullName>
    </submittedName>
</protein>
<evidence type="ECO:0000313" key="3">
    <source>
        <dbReference type="Proteomes" id="UP000828390"/>
    </source>
</evidence>
<gene>
    <name evidence="2" type="ORF">DPMN_050245</name>
</gene>
<feature type="transmembrane region" description="Helical" evidence="1">
    <location>
        <begin position="37"/>
        <end position="59"/>
    </location>
</feature>
<dbReference type="AlphaFoldDB" id="A0A9D4CFR9"/>
<keyword evidence="1" id="KW-0472">Membrane</keyword>
<reference evidence="2" key="1">
    <citation type="journal article" date="2019" name="bioRxiv">
        <title>The Genome of the Zebra Mussel, Dreissena polymorpha: A Resource for Invasive Species Research.</title>
        <authorList>
            <person name="McCartney M.A."/>
            <person name="Auch B."/>
            <person name="Kono T."/>
            <person name="Mallez S."/>
            <person name="Zhang Y."/>
            <person name="Obille A."/>
            <person name="Becker A."/>
            <person name="Abrahante J.E."/>
            <person name="Garbe J."/>
            <person name="Badalamenti J.P."/>
            <person name="Herman A."/>
            <person name="Mangelson H."/>
            <person name="Liachko I."/>
            <person name="Sullivan S."/>
            <person name="Sone E.D."/>
            <person name="Koren S."/>
            <person name="Silverstein K.A.T."/>
            <person name="Beckman K.B."/>
            <person name="Gohl D.M."/>
        </authorList>
    </citation>
    <scope>NUCLEOTIDE SEQUENCE</scope>
    <source>
        <strain evidence="2">Duluth1</strain>
        <tissue evidence="2">Whole animal</tissue>
    </source>
</reference>
<name>A0A9D4CFR9_DREPO</name>
<keyword evidence="1" id="KW-1133">Transmembrane helix</keyword>
<dbReference type="EMBL" id="JAIWYP010000012">
    <property type="protein sequence ID" value="KAH3724429.1"/>
    <property type="molecule type" value="Genomic_DNA"/>
</dbReference>
<evidence type="ECO:0000256" key="1">
    <source>
        <dbReference type="SAM" id="Phobius"/>
    </source>
</evidence>
<dbReference type="Proteomes" id="UP000828390">
    <property type="component" value="Unassembled WGS sequence"/>
</dbReference>
<feature type="transmembrane region" description="Helical" evidence="1">
    <location>
        <begin position="80"/>
        <end position="102"/>
    </location>
</feature>
<organism evidence="2 3">
    <name type="scientific">Dreissena polymorpha</name>
    <name type="common">Zebra mussel</name>
    <name type="synonym">Mytilus polymorpha</name>
    <dbReference type="NCBI Taxonomy" id="45954"/>
    <lineage>
        <taxon>Eukaryota</taxon>
        <taxon>Metazoa</taxon>
        <taxon>Spiralia</taxon>
        <taxon>Lophotrochozoa</taxon>
        <taxon>Mollusca</taxon>
        <taxon>Bivalvia</taxon>
        <taxon>Autobranchia</taxon>
        <taxon>Heteroconchia</taxon>
        <taxon>Euheterodonta</taxon>
        <taxon>Imparidentia</taxon>
        <taxon>Neoheterodontei</taxon>
        <taxon>Myida</taxon>
        <taxon>Dreissenoidea</taxon>
        <taxon>Dreissenidae</taxon>
        <taxon>Dreissena</taxon>
    </lineage>
</organism>
<sequence>MPVSCVLYPRKALRSRSRTLDGEYEGLVEPALGVRNLLSLAIDAVVMAILIQTSAILVTSFDNIAIKYLKLVTYSSFSPLMLLVVLFTMTFSAITFILHVPALS</sequence>
<reference evidence="2" key="2">
    <citation type="submission" date="2020-11" db="EMBL/GenBank/DDBJ databases">
        <authorList>
            <person name="McCartney M.A."/>
            <person name="Auch B."/>
            <person name="Kono T."/>
            <person name="Mallez S."/>
            <person name="Becker A."/>
            <person name="Gohl D.M."/>
            <person name="Silverstein K.A.T."/>
            <person name="Koren S."/>
            <person name="Bechman K.B."/>
            <person name="Herman A."/>
            <person name="Abrahante J.E."/>
            <person name="Garbe J."/>
        </authorList>
    </citation>
    <scope>NUCLEOTIDE SEQUENCE</scope>
    <source>
        <strain evidence="2">Duluth1</strain>
        <tissue evidence="2">Whole animal</tissue>
    </source>
</reference>
<proteinExistence type="predicted"/>
<accession>A0A9D4CFR9</accession>
<comment type="caution">
    <text evidence="2">The sequence shown here is derived from an EMBL/GenBank/DDBJ whole genome shotgun (WGS) entry which is preliminary data.</text>
</comment>